<organism evidence="2 3">
    <name type="scientific">Streptomyces olivochromogenes</name>
    <dbReference type="NCBI Taxonomy" id="1963"/>
    <lineage>
        <taxon>Bacteria</taxon>
        <taxon>Bacillati</taxon>
        <taxon>Actinomycetota</taxon>
        <taxon>Actinomycetes</taxon>
        <taxon>Kitasatosporales</taxon>
        <taxon>Streptomycetaceae</taxon>
        <taxon>Streptomyces</taxon>
    </lineage>
</organism>
<dbReference type="InterPro" id="IPR019627">
    <property type="entry name" value="YAcAr"/>
</dbReference>
<keyword evidence="3" id="KW-1185">Reference proteome</keyword>
<proteinExistence type="predicted"/>
<gene>
    <name evidence="2" type="ORF">SO3561_10576</name>
</gene>
<accession>A0A286PHH2</accession>
<comment type="caution">
    <text evidence="2">The sequence shown here is derived from an EMBL/GenBank/DDBJ whole genome shotgun (WGS) entry which is preliminary data.</text>
</comment>
<protein>
    <recommendedName>
        <fullName evidence="1">YspA cpYpsA-related SLOG domain-containing protein</fullName>
    </recommendedName>
</protein>
<dbReference type="AlphaFoldDB" id="A0A286PHH2"/>
<evidence type="ECO:0000259" key="1">
    <source>
        <dbReference type="Pfam" id="PF10686"/>
    </source>
</evidence>
<name>A0A286PHH2_STROL</name>
<evidence type="ECO:0000313" key="3">
    <source>
        <dbReference type="Proteomes" id="UP000217446"/>
    </source>
</evidence>
<reference evidence="3" key="1">
    <citation type="submission" date="2017-05" db="EMBL/GenBank/DDBJ databases">
        <title>Streptomyces olivochromogenes NBRC 3561 whole genome shotgun sequence.</title>
        <authorList>
            <person name="Dohra H."/>
            <person name="Kodani S."/>
        </authorList>
    </citation>
    <scope>NUCLEOTIDE SEQUENCE [LARGE SCALE GENOMIC DNA]</scope>
    <source>
        <strain evidence="3">NBRC 3561</strain>
    </source>
</reference>
<dbReference type="EMBL" id="BDQI01000079">
    <property type="protein sequence ID" value="GAX59001.1"/>
    <property type="molecule type" value="Genomic_DNA"/>
</dbReference>
<dbReference type="Pfam" id="PF05258">
    <property type="entry name" value="DciA"/>
    <property type="match status" value="1"/>
</dbReference>
<feature type="domain" description="YspA cpYpsA-related SLOG" evidence="1">
    <location>
        <begin position="83"/>
        <end position="153"/>
    </location>
</feature>
<dbReference type="Proteomes" id="UP000217446">
    <property type="component" value="Unassembled WGS sequence"/>
</dbReference>
<evidence type="ECO:0000313" key="2">
    <source>
        <dbReference type="EMBL" id="GAX59001.1"/>
    </source>
</evidence>
<dbReference type="InterPro" id="IPR007922">
    <property type="entry name" value="DciA-like"/>
</dbReference>
<dbReference type="Pfam" id="PF10686">
    <property type="entry name" value="YAcAr"/>
    <property type="match status" value="1"/>
</dbReference>
<sequence length="229" mass="24967">MTESAISAELVAAWASVLRQPHGSYGWTPSGFDAPRGILIVECINQAWLTQLRLVALKMAEKLNAALPEPIIKKVIGCIQEVHVLVTGSRTWADQQAVADALLDAWHDAVQTVSPEVHFTVVHGDCPTGADAIAKQWAIDNGVFHHGFPANWSGPCTPACPSTPHRKMSRHGEYCPLAGHYRNQLMVDMGVDLVLAFSRNNSRGTADCISRAKTAGIPVRVYRMEDHRG</sequence>
<dbReference type="STRING" id="1963.AQJ27_44635"/>